<reference evidence="2" key="1">
    <citation type="submission" date="2016-06" db="EMBL/GenBank/DDBJ databases">
        <authorList>
            <person name="Cuomo C."/>
            <person name="Litvintseva A."/>
            <person name="Heitman J."/>
            <person name="Chen Y."/>
            <person name="Sun S."/>
            <person name="Springer D."/>
            <person name="Dromer F."/>
            <person name="Young S."/>
            <person name="Zeng Q."/>
            <person name="Chapman S."/>
            <person name="Gujja S."/>
            <person name="Saif S."/>
            <person name="Birren B."/>
        </authorList>
    </citation>
    <scope>NUCLEOTIDE SEQUENCE</scope>
    <source>
        <strain evidence="2">CBS 7841</strain>
    </source>
</reference>
<reference evidence="2" key="2">
    <citation type="journal article" date="2022" name="Elife">
        <title>Obligate sexual reproduction of a homothallic fungus closely related to the Cryptococcus pathogenic species complex.</title>
        <authorList>
            <person name="Passer A.R."/>
            <person name="Clancey S.A."/>
            <person name="Shea T."/>
            <person name="David-Palma M."/>
            <person name="Averette A.F."/>
            <person name="Boekhout T."/>
            <person name="Porcel B.M."/>
            <person name="Nowrousian M."/>
            <person name="Cuomo C.A."/>
            <person name="Sun S."/>
            <person name="Heitman J."/>
            <person name="Coelho M.A."/>
        </authorList>
    </citation>
    <scope>NUCLEOTIDE SEQUENCE</scope>
    <source>
        <strain evidence="2">CBS 7841</strain>
    </source>
</reference>
<protein>
    <recommendedName>
        <fullName evidence="1">CN hydrolase domain-containing protein</fullName>
    </recommendedName>
</protein>
<dbReference type="KEGG" id="cdep:91086080"/>
<organism evidence="2 3">
    <name type="scientific">Cryptococcus depauperatus CBS 7841</name>
    <dbReference type="NCBI Taxonomy" id="1295531"/>
    <lineage>
        <taxon>Eukaryota</taxon>
        <taxon>Fungi</taxon>
        <taxon>Dikarya</taxon>
        <taxon>Basidiomycota</taxon>
        <taxon>Agaricomycotina</taxon>
        <taxon>Tremellomycetes</taxon>
        <taxon>Tremellales</taxon>
        <taxon>Cryptococcaceae</taxon>
        <taxon>Cryptococcus</taxon>
    </lineage>
</organism>
<dbReference type="InterPro" id="IPR001110">
    <property type="entry name" value="UPF0012_CS"/>
</dbReference>
<evidence type="ECO:0000259" key="1">
    <source>
        <dbReference type="PROSITE" id="PS50263"/>
    </source>
</evidence>
<accession>A0AAJ8JQW3</accession>
<dbReference type="PANTHER" id="PTHR23088">
    <property type="entry name" value="NITRILASE-RELATED"/>
    <property type="match status" value="1"/>
</dbReference>
<dbReference type="SUPFAM" id="SSF56317">
    <property type="entry name" value="Carbon-nitrogen hydrolase"/>
    <property type="match status" value="1"/>
</dbReference>
<dbReference type="GeneID" id="91086080"/>
<dbReference type="RefSeq" id="XP_066067396.1">
    <property type="nucleotide sequence ID" value="XM_066211299.1"/>
</dbReference>
<dbReference type="InterPro" id="IPR036526">
    <property type="entry name" value="C-N_Hydrolase_sf"/>
</dbReference>
<dbReference type="Gene3D" id="3.60.110.10">
    <property type="entry name" value="Carbon-nitrogen hydrolase"/>
    <property type="match status" value="1"/>
</dbReference>
<proteinExistence type="predicted"/>
<name>A0AAJ8JQW3_9TREE</name>
<dbReference type="Pfam" id="PF00795">
    <property type="entry name" value="CN_hydrolase"/>
    <property type="match status" value="1"/>
</dbReference>
<gene>
    <name evidence="2" type="ORF">L203_101868</name>
</gene>
<feature type="domain" description="CN hydrolase" evidence="1">
    <location>
        <begin position="22"/>
        <end position="299"/>
    </location>
</feature>
<dbReference type="Proteomes" id="UP000094043">
    <property type="component" value="Chromosome 2"/>
</dbReference>
<evidence type="ECO:0000313" key="2">
    <source>
        <dbReference type="EMBL" id="WVN86696.1"/>
    </source>
</evidence>
<evidence type="ECO:0000313" key="3">
    <source>
        <dbReference type="Proteomes" id="UP000094043"/>
    </source>
</evidence>
<dbReference type="EMBL" id="CP143785">
    <property type="protein sequence ID" value="WVN86696.1"/>
    <property type="molecule type" value="Genomic_DNA"/>
</dbReference>
<dbReference type="InterPro" id="IPR003010">
    <property type="entry name" value="C-N_Hydrolase"/>
</dbReference>
<dbReference type="AlphaFoldDB" id="A0AAJ8JQW3"/>
<dbReference type="PANTHER" id="PTHR23088:SF27">
    <property type="entry name" value="DEAMINATED GLUTATHIONE AMIDASE"/>
    <property type="match status" value="1"/>
</dbReference>
<dbReference type="PROSITE" id="PS01227">
    <property type="entry name" value="UPF0012"/>
    <property type="match status" value="1"/>
</dbReference>
<dbReference type="PROSITE" id="PS50263">
    <property type="entry name" value="CN_HYDROLASE"/>
    <property type="match status" value="1"/>
</dbReference>
<sequence length="342" mass="38317">MFRVLTCTTSRAANYIHRVRTFQTAMTSHTPVAVCQIRSTGDPRHNLRISENLIRRAVTAGAQACFLPEASDFIHPSKTESRKLSRPLEQHEYTVGLIKVAKELGILISVGVHEGPTDESEEKIYNTHILIGSDGGILASYRKLHLFDVRLEKPSLQGGTHEAPLRIGESERILAGTSITPPIDVRGLGRIGMEICYDIRFPELSIILTRLGAQVLLFPSAFTVKTGRDHWATLCKATAILYQTYIIAAAQYGAHNAKRTSWGETIAFDPWGEQLGRLRSVDDTPPPRQDVEVNEEVDKLYEESGEFFIFHLDLSKVNETRSQIPLEIQKRSDVYQVSEQAH</sequence>
<reference evidence="2" key="3">
    <citation type="submission" date="2024-01" db="EMBL/GenBank/DDBJ databases">
        <authorList>
            <person name="Coelho M.A."/>
            <person name="David-Palma M."/>
            <person name="Shea T."/>
            <person name="Sun S."/>
            <person name="Cuomo C.A."/>
            <person name="Heitman J."/>
        </authorList>
    </citation>
    <scope>NUCLEOTIDE SEQUENCE</scope>
    <source>
        <strain evidence="2">CBS 7841</strain>
    </source>
</reference>
<keyword evidence="3" id="KW-1185">Reference proteome</keyword>